<evidence type="ECO:0000256" key="5">
    <source>
        <dbReference type="ARBA" id="ARBA00022801"/>
    </source>
</evidence>
<dbReference type="EC" id="3.1.3.15" evidence="3 8"/>
<evidence type="ECO:0000259" key="9">
    <source>
        <dbReference type="SMART" id="SM00481"/>
    </source>
</evidence>
<organism evidence="10 11">
    <name type="scientific">Nitratidesulfovibrio oxamicus</name>
    <dbReference type="NCBI Taxonomy" id="32016"/>
    <lineage>
        <taxon>Bacteria</taxon>
        <taxon>Pseudomonadati</taxon>
        <taxon>Thermodesulfobacteriota</taxon>
        <taxon>Desulfovibrionia</taxon>
        <taxon>Desulfovibrionales</taxon>
        <taxon>Desulfovibrionaceae</taxon>
        <taxon>Nitratidesulfovibrio</taxon>
    </lineage>
</organism>
<dbReference type="RefSeq" id="WP_196608614.1">
    <property type="nucleotide sequence ID" value="NZ_VRYY01000112.1"/>
</dbReference>
<keyword evidence="6 8" id="KW-0368">Histidine biosynthesis</keyword>
<keyword evidence="11" id="KW-1185">Reference proteome</keyword>
<comment type="pathway">
    <text evidence="1 8">Amino-acid biosynthesis; L-histidine biosynthesis; L-histidine from 5-phospho-alpha-D-ribose 1-diphosphate: step 8/9.</text>
</comment>
<dbReference type="CDD" id="cd12110">
    <property type="entry name" value="PHP_HisPPase_Hisj_like"/>
    <property type="match status" value="1"/>
</dbReference>
<evidence type="ECO:0000313" key="10">
    <source>
        <dbReference type="EMBL" id="MBG3876471.1"/>
    </source>
</evidence>
<gene>
    <name evidence="10" type="ORF">FVW20_05365</name>
</gene>
<evidence type="ECO:0000256" key="3">
    <source>
        <dbReference type="ARBA" id="ARBA00013085"/>
    </source>
</evidence>
<comment type="caution">
    <text evidence="10">The sequence shown here is derived from an EMBL/GenBank/DDBJ whole genome shotgun (WGS) entry which is preliminary data.</text>
</comment>
<dbReference type="SUPFAM" id="SSF89550">
    <property type="entry name" value="PHP domain-like"/>
    <property type="match status" value="1"/>
</dbReference>
<dbReference type="PANTHER" id="PTHR21039:SF0">
    <property type="entry name" value="HISTIDINOL-PHOSPHATASE"/>
    <property type="match status" value="1"/>
</dbReference>
<evidence type="ECO:0000313" key="11">
    <source>
        <dbReference type="Proteomes" id="UP001194469"/>
    </source>
</evidence>
<proteinExistence type="inferred from homology"/>
<keyword evidence="5 8" id="KW-0378">Hydrolase</keyword>
<evidence type="ECO:0000256" key="1">
    <source>
        <dbReference type="ARBA" id="ARBA00004970"/>
    </source>
</evidence>
<comment type="similarity">
    <text evidence="2 8">Belongs to the PHP hydrolase family. HisK subfamily.</text>
</comment>
<name>A0ABS0J248_9BACT</name>
<dbReference type="SMART" id="SM00481">
    <property type="entry name" value="POLIIIAc"/>
    <property type="match status" value="1"/>
</dbReference>
<comment type="catalytic activity">
    <reaction evidence="7 8">
        <text>L-histidinol phosphate + H2O = L-histidinol + phosphate</text>
        <dbReference type="Rhea" id="RHEA:14465"/>
        <dbReference type="ChEBI" id="CHEBI:15377"/>
        <dbReference type="ChEBI" id="CHEBI:43474"/>
        <dbReference type="ChEBI" id="CHEBI:57699"/>
        <dbReference type="ChEBI" id="CHEBI:57980"/>
        <dbReference type="EC" id="3.1.3.15"/>
    </reaction>
</comment>
<dbReference type="Pfam" id="PF02811">
    <property type="entry name" value="PHP"/>
    <property type="match status" value="1"/>
</dbReference>
<evidence type="ECO:0000256" key="4">
    <source>
        <dbReference type="ARBA" id="ARBA00022605"/>
    </source>
</evidence>
<reference evidence="10 11" key="1">
    <citation type="submission" date="2019-08" db="EMBL/GenBank/DDBJ databases">
        <authorList>
            <person name="Luo N."/>
        </authorList>
    </citation>
    <scope>NUCLEOTIDE SEQUENCE [LARGE SCALE GENOMIC DNA]</scope>
    <source>
        <strain evidence="10 11">NCIMB 9442</strain>
    </source>
</reference>
<dbReference type="NCBIfam" id="TIGR01856">
    <property type="entry name" value="hisJ_fam"/>
    <property type="match status" value="1"/>
</dbReference>
<accession>A0ABS0J248</accession>
<dbReference type="InterPro" id="IPR010140">
    <property type="entry name" value="Histidinol_P_phosphatase_HisJ"/>
</dbReference>
<dbReference type="InterPro" id="IPR004013">
    <property type="entry name" value="PHP_dom"/>
</dbReference>
<dbReference type="PANTHER" id="PTHR21039">
    <property type="entry name" value="HISTIDINOL PHOSPHATASE-RELATED"/>
    <property type="match status" value="1"/>
</dbReference>
<evidence type="ECO:0000256" key="7">
    <source>
        <dbReference type="ARBA" id="ARBA00049158"/>
    </source>
</evidence>
<evidence type="ECO:0000256" key="6">
    <source>
        <dbReference type="ARBA" id="ARBA00023102"/>
    </source>
</evidence>
<dbReference type="InterPro" id="IPR016195">
    <property type="entry name" value="Pol/histidinol_Pase-like"/>
</dbReference>
<dbReference type="Proteomes" id="UP001194469">
    <property type="component" value="Unassembled WGS sequence"/>
</dbReference>
<protein>
    <recommendedName>
        <fullName evidence="3 8">Histidinol-phosphatase</fullName>
        <shortName evidence="8">HolPase</shortName>
        <ecNumber evidence="3 8">3.1.3.15</ecNumber>
    </recommendedName>
</protein>
<dbReference type="InterPro" id="IPR003141">
    <property type="entry name" value="Pol/His_phosphatase_N"/>
</dbReference>
<feature type="domain" description="Polymerase/histidinol phosphatase N-terminal" evidence="9">
    <location>
        <begin position="4"/>
        <end position="90"/>
    </location>
</feature>
<dbReference type="EMBL" id="VRYY01000112">
    <property type="protein sequence ID" value="MBG3876471.1"/>
    <property type="molecule type" value="Genomic_DNA"/>
</dbReference>
<keyword evidence="4 8" id="KW-0028">Amino-acid biosynthesis</keyword>
<dbReference type="Gene3D" id="3.20.20.140">
    <property type="entry name" value="Metal-dependent hydrolases"/>
    <property type="match status" value="1"/>
</dbReference>
<sequence length="274" mass="31313">MITVDLHTHTKHSHGQASVEEMFATAMDRGMEVFGFSEHSPRPLAYSYPKDYREKLTAGFPRYVDEVRALADARQDDKTVLLGLEMDWLPGQEPFTAETIHRYPFDYIIGGIHFLGTWGFDCTVDDWKGLAPEQANDAFERYFDSLRRMGASGMFNIAAHPDIIKIFAVDAFHEWLDRPESRQRVRDALATLRAAGMAMEISSAGLRKLCKEIYPCPAIMEMARELGLPITFGSDAHCTSTVAWGFDQLEEYARRFGYTHSVWFRKGVMHQRPF</sequence>
<evidence type="ECO:0000256" key="2">
    <source>
        <dbReference type="ARBA" id="ARBA00009152"/>
    </source>
</evidence>
<evidence type="ECO:0000256" key="8">
    <source>
        <dbReference type="RuleBase" id="RU366003"/>
    </source>
</evidence>